<comment type="function">
    <text evidence="5">Catalyzes the oxidation of either pyridoxine 5'-phosphate (PNP) or pyridoxamine 5'-phosphate (PMP) into pyridoxal 5'-phosphate (PLP).</text>
</comment>
<feature type="binding site" evidence="6">
    <location>
        <begin position="10"/>
        <end position="13"/>
    </location>
    <ligand>
        <name>substrate</name>
    </ligand>
</feature>
<accession>A0A4P9K5G8</accession>
<evidence type="ECO:0000256" key="3">
    <source>
        <dbReference type="ARBA" id="ARBA00022643"/>
    </source>
</evidence>
<evidence type="ECO:0000256" key="7">
    <source>
        <dbReference type="PIRSR" id="PIRSR000190-2"/>
    </source>
</evidence>
<dbReference type="Pfam" id="PF10590">
    <property type="entry name" value="PNP_phzG_C"/>
    <property type="match status" value="1"/>
</dbReference>
<comment type="caution">
    <text evidence="5">Lacks conserved residue(s) required for the propagation of feature annotation.</text>
</comment>
<comment type="cofactor">
    <cofactor evidence="5 7">
        <name>FMN</name>
        <dbReference type="ChEBI" id="CHEBI:58210"/>
    </cofactor>
    <text evidence="5 7">Binds 1 FMN per subunit.</text>
</comment>
<evidence type="ECO:0000259" key="8">
    <source>
        <dbReference type="Pfam" id="PF01243"/>
    </source>
</evidence>
<feature type="binding site" evidence="5 6">
    <location>
        <position position="125"/>
    </location>
    <ligand>
        <name>substrate</name>
    </ligand>
</feature>
<dbReference type="PANTHER" id="PTHR10851:SF0">
    <property type="entry name" value="PYRIDOXINE-5'-PHOSPHATE OXIDASE"/>
    <property type="match status" value="1"/>
</dbReference>
<feature type="binding site" evidence="5 7">
    <location>
        <position position="107"/>
    </location>
    <ligand>
        <name>FMN</name>
        <dbReference type="ChEBI" id="CHEBI:58210"/>
    </ligand>
</feature>
<keyword evidence="2 5" id="KW-0285">Flavoprotein</keyword>
<organism evidence="10 11">
    <name type="scientific">Thiomicrorhabdus sediminis</name>
    <dbReference type="NCBI Taxonomy" id="2580412"/>
    <lineage>
        <taxon>Bacteria</taxon>
        <taxon>Pseudomonadati</taxon>
        <taxon>Pseudomonadota</taxon>
        <taxon>Gammaproteobacteria</taxon>
        <taxon>Thiotrichales</taxon>
        <taxon>Piscirickettsiaceae</taxon>
        <taxon>Thiomicrorhabdus</taxon>
    </lineage>
</organism>
<evidence type="ECO:0000256" key="4">
    <source>
        <dbReference type="ARBA" id="ARBA00023002"/>
    </source>
</evidence>
<comment type="catalytic activity">
    <reaction evidence="5">
        <text>pyridoxine 5'-phosphate + O2 = pyridoxal 5'-phosphate + H2O2</text>
        <dbReference type="Rhea" id="RHEA:15149"/>
        <dbReference type="ChEBI" id="CHEBI:15379"/>
        <dbReference type="ChEBI" id="CHEBI:16240"/>
        <dbReference type="ChEBI" id="CHEBI:58589"/>
        <dbReference type="ChEBI" id="CHEBI:597326"/>
        <dbReference type="EC" id="1.4.3.5"/>
    </reaction>
</comment>
<feature type="binding site" evidence="5 7">
    <location>
        <begin position="63"/>
        <end position="68"/>
    </location>
    <ligand>
        <name>FMN</name>
        <dbReference type="ChEBI" id="CHEBI:58210"/>
    </ligand>
</feature>
<keyword evidence="5" id="KW-0664">Pyridoxine biosynthesis</keyword>
<evidence type="ECO:0000256" key="5">
    <source>
        <dbReference type="HAMAP-Rule" id="MF_01629"/>
    </source>
</evidence>
<evidence type="ECO:0000259" key="9">
    <source>
        <dbReference type="Pfam" id="PF10590"/>
    </source>
</evidence>
<feature type="binding site" evidence="5 7">
    <location>
        <position position="197"/>
    </location>
    <ligand>
        <name>FMN</name>
        <dbReference type="ChEBI" id="CHEBI:58210"/>
    </ligand>
</feature>
<protein>
    <recommendedName>
        <fullName evidence="5">Pyridoxine/pyridoxamine 5'-phosphate oxidase</fullName>
        <ecNumber evidence="5">1.4.3.5</ecNumber>
    </recommendedName>
    <alternativeName>
        <fullName evidence="5">PNP/PMP oxidase</fullName>
        <shortName evidence="5">PNPOx</shortName>
    </alternativeName>
    <alternativeName>
        <fullName evidence="5">Pyridoxal 5'-phosphate synthase</fullName>
    </alternativeName>
</protein>
<evidence type="ECO:0000256" key="2">
    <source>
        <dbReference type="ARBA" id="ARBA00022630"/>
    </source>
</evidence>
<dbReference type="Pfam" id="PF01243">
    <property type="entry name" value="PNPOx_N"/>
    <property type="match status" value="1"/>
</dbReference>
<dbReference type="RefSeq" id="WP_138563892.1">
    <property type="nucleotide sequence ID" value="NZ_CP040602.1"/>
</dbReference>
<dbReference type="EC" id="1.4.3.5" evidence="5"/>
<dbReference type="NCBIfam" id="NF004231">
    <property type="entry name" value="PRK05679.1"/>
    <property type="match status" value="1"/>
</dbReference>
<dbReference type="PIRSF" id="PIRSF000190">
    <property type="entry name" value="Pyd_amn-ph_oxd"/>
    <property type="match status" value="1"/>
</dbReference>
<dbReference type="UniPathway" id="UPA01068">
    <property type="reaction ID" value="UER00304"/>
</dbReference>
<dbReference type="Gene3D" id="2.30.110.10">
    <property type="entry name" value="Electron Transport, Fmn-binding Protein, Chain A"/>
    <property type="match status" value="1"/>
</dbReference>
<feature type="binding site" evidence="5 6">
    <location>
        <position position="68"/>
    </location>
    <ligand>
        <name>substrate</name>
    </ligand>
</feature>
<evidence type="ECO:0000256" key="1">
    <source>
        <dbReference type="ARBA" id="ARBA00007301"/>
    </source>
</evidence>
<feature type="binding site" evidence="5 7">
    <location>
        <position position="85"/>
    </location>
    <ligand>
        <name>FMN</name>
        <dbReference type="ChEBI" id="CHEBI:58210"/>
    </ligand>
</feature>
<feature type="binding site" evidence="5 6">
    <location>
        <position position="129"/>
    </location>
    <ligand>
        <name>substrate</name>
    </ligand>
</feature>
<dbReference type="SUPFAM" id="SSF50475">
    <property type="entry name" value="FMN-binding split barrel"/>
    <property type="match status" value="1"/>
</dbReference>
<dbReference type="NCBIfam" id="TIGR00558">
    <property type="entry name" value="pdxH"/>
    <property type="match status" value="1"/>
</dbReference>
<comment type="pathway">
    <text evidence="5">Cofactor metabolism; pyridoxal 5'-phosphate salvage; pyridoxal 5'-phosphate from pyridoxamine 5'-phosphate: step 1/1.</text>
</comment>
<name>A0A4P9K5G8_9GAMM</name>
<dbReference type="InterPro" id="IPR019576">
    <property type="entry name" value="Pyridoxamine_oxidase_dimer_C"/>
</dbReference>
<feature type="binding site" evidence="5 7">
    <location>
        <position position="187"/>
    </location>
    <ligand>
        <name>FMN</name>
        <dbReference type="ChEBI" id="CHEBI:58210"/>
    </ligand>
</feature>
<comment type="similarity">
    <text evidence="1 5">Belongs to the pyridoxamine 5'-phosphate oxidase family.</text>
</comment>
<dbReference type="GO" id="GO:0004733">
    <property type="term" value="F:pyridoxamine phosphate oxidase activity"/>
    <property type="evidence" value="ECO:0007669"/>
    <property type="project" value="UniProtKB-UniRule"/>
</dbReference>
<dbReference type="Proteomes" id="UP000304864">
    <property type="component" value="Chromosome"/>
</dbReference>
<keyword evidence="3 5" id="KW-0288">FMN</keyword>
<sequence>MPNRDYHQERREYEYTELTRDSLHGNPFEQFNAWMDEAMRAHIMDPTAMSVATVDSQGQPHSRIVLLKEIDETGYVFYSHYDSHKGVEISHNPLAALLFFWPQMDRQIRIEGRLEKVSRQQSEDYFHSRPRDSQIAAASSNQSQVVAGRKTLEQNFALKGEEYQLTDIPCPEHWGGYRLVPSQFEFWQGRANRLHDRFIYFIDEHQHWDIERLSP</sequence>
<keyword evidence="11" id="KW-1185">Reference proteome</keyword>
<dbReference type="GO" id="GO:0010181">
    <property type="term" value="F:FMN binding"/>
    <property type="evidence" value="ECO:0007669"/>
    <property type="project" value="UniProtKB-UniRule"/>
</dbReference>
<dbReference type="InterPro" id="IPR019740">
    <property type="entry name" value="Pyridox_Oxase_CS"/>
</dbReference>
<evidence type="ECO:0000313" key="10">
    <source>
        <dbReference type="EMBL" id="QCU89487.1"/>
    </source>
</evidence>
<dbReference type="HAMAP" id="MF_01629">
    <property type="entry name" value="PdxH"/>
    <property type="match status" value="1"/>
</dbReference>
<dbReference type="InterPro" id="IPR000659">
    <property type="entry name" value="Pyridox_Oxase"/>
</dbReference>
<feature type="domain" description="Pyridoxine 5'-phosphate oxidase dimerisation C-terminal" evidence="9">
    <location>
        <begin position="174"/>
        <end position="215"/>
    </location>
</feature>
<dbReference type="InterPro" id="IPR012349">
    <property type="entry name" value="Split_barrel_FMN-bd"/>
</dbReference>
<comment type="subunit">
    <text evidence="5">Homodimer.</text>
</comment>
<feature type="binding site" evidence="5 6">
    <location>
        <begin position="193"/>
        <end position="195"/>
    </location>
    <ligand>
        <name>substrate</name>
    </ligand>
</feature>
<evidence type="ECO:0000313" key="11">
    <source>
        <dbReference type="Proteomes" id="UP000304864"/>
    </source>
</evidence>
<comment type="pathway">
    <text evidence="5">Cofactor metabolism; pyridoxal 5'-phosphate salvage; pyridoxal 5'-phosphate from pyridoxine 5'-phosphate: step 1/1.</text>
</comment>
<dbReference type="PROSITE" id="PS01064">
    <property type="entry name" value="PYRIDOX_OXIDASE"/>
    <property type="match status" value="1"/>
</dbReference>
<proteinExistence type="inferred from homology"/>
<feature type="binding site" evidence="5 7">
    <location>
        <begin position="142"/>
        <end position="143"/>
    </location>
    <ligand>
        <name>FMN</name>
        <dbReference type="ChEBI" id="CHEBI:58210"/>
    </ligand>
</feature>
<evidence type="ECO:0000256" key="6">
    <source>
        <dbReference type="PIRSR" id="PIRSR000190-1"/>
    </source>
</evidence>
<feature type="binding site" evidence="5">
    <location>
        <begin position="78"/>
        <end position="79"/>
    </location>
    <ligand>
        <name>FMN</name>
        <dbReference type="ChEBI" id="CHEBI:58210"/>
    </ligand>
</feature>
<feature type="binding site" evidence="5 6">
    <location>
        <position position="133"/>
    </location>
    <ligand>
        <name>substrate</name>
    </ligand>
</feature>
<dbReference type="InterPro" id="IPR011576">
    <property type="entry name" value="Pyridox_Oxase_N"/>
</dbReference>
<dbReference type="PANTHER" id="PTHR10851">
    <property type="entry name" value="PYRIDOXINE-5-PHOSPHATE OXIDASE"/>
    <property type="match status" value="1"/>
</dbReference>
<reference evidence="10 11" key="1">
    <citation type="submission" date="2019-05" db="EMBL/GenBank/DDBJ databases">
        <title>Thiomicrorhabdus sediminis sp. nov, a novel sulfur-oxidizing bacterium isolated from coastal sediment.</title>
        <authorList>
            <person name="Liu X."/>
        </authorList>
    </citation>
    <scope>NUCLEOTIDE SEQUENCE [LARGE SCALE GENOMIC DNA]</scope>
    <source>
        <strain evidence="10 11">G1</strain>
    </source>
</reference>
<dbReference type="OrthoDB" id="9780392at2"/>
<comment type="catalytic activity">
    <reaction evidence="5">
        <text>pyridoxamine 5'-phosphate + O2 + H2O = pyridoxal 5'-phosphate + H2O2 + NH4(+)</text>
        <dbReference type="Rhea" id="RHEA:15817"/>
        <dbReference type="ChEBI" id="CHEBI:15377"/>
        <dbReference type="ChEBI" id="CHEBI:15379"/>
        <dbReference type="ChEBI" id="CHEBI:16240"/>
        <dbReference type="ChEBI" id="CHEBI:28938"/>
        <dbReference type="ChEBI" id="CHEBI:58451"/>
        <dbReference type="ChEBI" id="CHEBI:597326"/>
        <dbReference type="EC" id="1.4.3.5"/>
    </reaction>
</comment>
<dbReference type="GO" id="GO:0008615">
    <property type="term" value="P:pyridoxine biosynthetic process"/>
    <property type="evidence" value="ECO:0007669"/>
    <property type="project" value="UniProtKB-UniRule"/>
</dbReference>
<gene>
    <name evidence="5 10" type="primary">pdxH</name>
    <name evidence="10" type="ORF">FE785_01965</name>
</gene>
<dbReference type="EMBL" id="CP040602">
    <property type="protein sequence ID" value="QCU89487.1"/>
    <property type="molecule type" value="Genomic_DNA"/>
</dbReference>
<dbReference type="AlphaFoldDB" id="A0A4P9K5G8"/>
<keyword evidence="4 5" id="KW-0560">Oxidoreductase</keyword>
<feature type="domain" description="Pyridoxamine 5'-phosphate oxidase N-terminal" evidence="8">
    <location>
        <begin position="35"/>
        <end position="156"/>
    </location>
</feature>
<dbReference type="KEGG" id="thig:FE785_01965"/>